<evidence type="ECO:0000313" key="1">
    <source>
        <dbReference type="EMBL" id="RDU22652.1"/>
    </source>
</evidence>
<sequence length="152" mass="17805">MVGNFDCTQFITFDSSASEEKLNNMLSSFQALGFIVISGDEVKPIKRQYFKDYSARYFIELKFDNFMGEFEDWEQLDKPPILINQFIETAYKMVDSEGISNIKIILTSFAEEERTTNEVMVVEKSHIREGLYIMSKHNFEVWVDNLILEILK</sequence>
<protein>
    <submittedName>
        <fullName evidence="1">Uncharacterized protein</fullName>
    </submittedName>
</protein>
<dbReference type="RefSeq" id="WP_115483062.1">
    <property type="nucleotide sequence ID" value="NZ_QRCT01000049.1"/>
</dbReference>
<dbReference type="OrthoDB" id="6637514at2"/>
<dbReference type="AlphaFoldDB" id="A0A371ASY8"/>
<accession>A0A371ASY8</accession>
<dbReference type="EMBL" id="QRCT01000049">
    <property type="protein sequence ID" value="RDU22652.1"/>
    <property type="molecule type" value="Genomic_DNA"/>
</dbReference>
<reference evidence="1 2" key="1">
    <citation type="submission" date="2018-07" db="EMBL/GenBank/DDBJ databases">
        <title>Anaerosacharophilus polymeroproducens gen. nov. sp. nov., an anaerobic bacterium isolated from salt field.</title>
        <authorList>
            <person name="Kim W."/>
            <person name="Yang S.-H."/>
            <person name="Oh J."/>
            <person name="Lee J.-H."/>
            <person name="Kwon K.K."/>
        </authorList>
    </citation>
    <scope>NUCLEOTIDE SEQUENCE [LARGE SCALE GENOMIC DNA]</scope>
    <source>
        <strain evidence="1 2">MCWD5</strain>
    </source>
</reference>
<proteinExistence type="predicted"/>
<comment type="caution">
    <text evidence="1">The sequence shown here is derived from an EMBL/GenBank/DDBJ whole genome shotgun (WGS) entry which is preliminary data.</text>
</comment>
<dbReference type="Proteomes" id="UP000255036">
    <property type="component" value="Unassembled WGS sequence"/>
</dbReference>
<keyword evidence="2" id="KW-1185">Reference proteome</keyword>
<evidence type="ECO:0000313" key="2">
    <source>
        <dbReference type="Proteomes" id="UP000255036"/>
    </source>
</evidence>
<organism evidence="1 2">
    <name type="scientific">Anaerosacchariphilus polymeriproducens</name>
    <dbReference type="NCBI Taxonomy" id="1812858"/>
    <lineage>
        <taxon>Bacteria</taxon>
        <taxon>Bacillati</taxon>
        <taxon>Bacillota</taxon>
        <taxon>Clostridia</taxon>
        <taxon>Lachnospirales</taxon>
        <taxon>Lachnospiraceae</taxon>
        <taxon>Anaerosacchariphilus</taxon>
    </lineage>
</organism>
<gene>
    <name evidence="1" type="ORF">DWV06_15390</name>
</gene>
<name>A0A371ASY8_9FIRM</name>